<keyword evidence="2 8" id="KW-0808">Transferase</keyword>
<evidence type="ECO:0000256" key="3">
    <source>
        <dbReference type="ARBA" id="ARBA00022723"/>
    </source>
</evidence>
<dbReference type="PANTHER" id="PTHR19136">
    <property type="entry name" value="MOLYBDENUM COFACTOR GUANYLYLTRANSFERASE"/>
    <property type="match status" value="1"/>
</dbReference>
<comment type="caution">
    <text evidence="10">The sequence shown here is derived from an EMBL/GenBank/DDBJ whole genome shotgun (WGS) entry which is preliminary data.</text>
</comment>
<accession>A0ABW8Z3X3</accession>
<dbReference type="RefSeq" id="WP_408165956.1">
    <property type="nucleotide sequence ID" value="NZ_JAQQFR010000002.1"/>
</dbReference>
<dbReference type="HAMAP" id="MF_00316">
    <property type="entry name" value="MobA"/>
    <property type="match status" value="1"/>
</dbReference>
<keyword evidence="5 8" id="KW-0460">Magnesium</keyword>
<organism evidence="10 11">
    <name type="scientific">Herbaspirillum rhizosphaerae</name>
    <dbReference type="NCBI Taxonomy" id="346179"/>
    <lineage>
        <taxon>Bacteria</taxon>
        <taxon>Pseudomonadati</taxon>
        <taxon>Pseudomonadota</taxon>
        <taxon>Betaproteobacteria</taxon>
        <taxon>Burkholderiales</taxon>
        <taxon>Oxalobacteraceae</taxon>
        <taxon>Herbaspirillum</taxon>
    </lineage>
</organism>
<keyword evidence="4 8" id="KW-0547">Nucleotide-binding</keyword>
<keyword evidence="1 8" id="KW-0963">Cytoplasm</keyword>
<feature type="binding site" evidence="8">
    <location>
        <position position="28"/>
    </location>
    <ligand>
        <name>GTP</name>
        <dbReference type="ChEBI" id="CHEBI:37565"/>
    </ligand>
</feature>
<comment type="subcellular location">
    <subcellularLocation>
        <location evidence="8">Cytoplasm</location>
    </subcellularLocation>
</comment>
<dbReference type="InterPro" id="IPR013482">
    <property type="entry name" value="Molybde_CF_guanTrfase"/>
</dbReference>
<dbReference type="Pfam" id="PF12804">
    <property type="entry name" value="NTP_transf_3"/>
    <property type="match status" value="1"/>
</dbReference>
<dbReference type="EC" id="2.7.7.77" evidence="8"/>
<reference evidence="10 11" key="1">
    <citation type="journal article" date="2024" name="Chem. Sci.">
        <title>Discovery of megapolipeptins by genome mining of a Burkholderiales bacteria collection.</title>
        <authorList>
            <person name="Paulo B.S."/>
            <person name="Recchia M.J.J."/>
            <person name="Lee S."/>
            <person name="Fergusson C.H."/>
            <person name="Romanowski S.B."/>
            <person name="Hernandez A."/>
            <person name="Krull N."/>
            <person name="Liu D.Y."/>
            <person name="Cavanagh H."/>
            <person name="Bos A."/>
            <person name="Gray C.A."/>
            <person name="Murphy B.T."/>
            <person name="Linington R.G."/>
            <person name="Eustaquio A.S."/>
        </authorList>
    </citation>
    <scope>NUCLEOTIDE SEQUENCE [LARGE SCALE GENOMIC DNA]</scope>
    <source>
        <strain evidence="10 11">RL21-008-BIB-B</strain>
    </source>
</reference>
<proteinExistence type="inferred from homology"/>
<evidence type="ECO:0000256" key="8">
    <source>
        <dbReference type="HAMAP-Rule" id="MF_00316"/>
    </source>
</evidence>
<comment type="function">
    <text evidence="8">Transfers a GMP moiety from GTP to Mo-molybdopterin (Mo-MPT) cofactor (Moco or molybdenum cofactor) to form Mo-molybdopterin guanine dinucleotide (Mo-MGD) cofactor.</text>
</comment>
<keyword evidence="7 8" id="KW-0501">Molybdenum cofactor biosynthesis</keyword>
<gene>
    <name evidence="8 10" type="primary">mobA</name>
    <name evidence="10" type="ORF">PQR63_04400</name>
</gene>
<comment type="domain">
    <text evidence="8">The N-terminal domain determines nucleotide recognition and specific binding, while the C-terminal domain determines the specific binding to the target protein.</text>
</comment>
<keyword evidence="11" id="KW-1185">Reference proteome</keyword>
<evidence type="ECO:0000313" key="10">
    <source>
        <dbReference type="EMBL" id="MFL9877607.1"/>
    </source>
</evidence>
<comment type="cofactor">
    <cofactor evidence="8">
        <name>Mg(2+)</name>
        <dbReference type="ChEBI" id="CHEBI:18420"/>
    </cofactor>
</comment>
<dbReference type="InterPro" id="IPR025877">
    <property type="entry name" value="MobA-like_NTP_Trfase"/>
</dbReference>
<protein>
    <recommendedName>
        <fullName evidence="8">Molybdenum cofactor guanylyltransferase</fullName>
        <shortName evidence="8">MoCo guanylyltransferase</shortName>
        <ecNumber evidence="8">2.7.7.77</ecNumber>
    </recommendedName>
    <alternativeName>
        <fullName evidence="8">GTP:molybdopterin guanylyltransferase</fullName>
    </alternativeName>
    <alternativeName>
        <fullName evidence="8">Mo-MPT guanylyltransferase</fullName>
    </alternativeName>
    <alternativeName>
        <fullName evidence="8">Molybdopterin guanylyltransferase</fullName>
    </alternativeName>
    <alternativeName>
        <fullName evidence="8">Molybdopterin-guanine dinucleotide synthase</fullName>
        <shortName evidence="8">MGD synthase</shortName>
    </alternativeName>
</protein>
<evidence type="ECO:0000256" key="6">
    <source>
        <dbReference type="ARBA" id="ARBA00023134"/>
    </source>
</evidence>
<evidence type="ECO:0000313" key="11">
    <source>
        <dbReference type="Proteomes" id="UP001629214"/>
    </source>
</evidence>
<keyword evidence="6 8" id="KW-0342">GTP-binding</keyword>
<dbReference type="SUPFAM" id="SSF53448">
    <property type="entry name" value="Nucleotide-diphospho-sugar transferases"/>
    <property type="match status" value="1"/>
</dbReference>
<evidence type="ECO:0000256" key="7">
    <source>
        <dbReference type="ARBA" id="ARBA00023150"/>
    </source>
</evidence>
<feature type="binding site" evidence="8">
    <location>
        <position position="56"/>
    </location>
    <ligand>
        <name>GTP</name>
        <dbReference type="ChEBI" id="CHEBI:37565"/>
    </ligand>
</feature>
<dbReference type="CDD" id="cd02503">
    <property type="entry name" value="MobA"/>
    <property type="match status" value="1"/>
</dbReference>
<evidence type="ECO:0000256" key="2">
    <source>
        <dbReference type="ARBA" id="ARBA00022679"/>
    </source>
</evidence>
<dbReference type="GO" id="GO:0061603">
    <property type="term" value="F:molybdenum cofactor guanylyltransferase activity"/>
    <property type="evidence" value="ECO:0007669"/>
    <property type="project" value="UniProtKB-EC"/>
</dbReference>
<evidence type="ECO:0000256" key="4">
    <source>
        <dbReference type="ARBA" id="ARBA00022741"/>
    </source>
</evidence>
<feature type="binding site" evidence="8">
    <location>
        <position position="108"/>
    </location>
    <ligand>
        <name>Mg(2+)</name>
        <dbReference type="ChEBI" id="CHEBI:18420"/>
    </ligand>
</feature>
<feature type="binding site" evidence="8">
    <location>
        <position position="108"/>
    </location>
    <ligand>
        <name>GTP</name>
        <dbReference type="ChEBI" id="CHEBI:37565"/>
    </ligand>
</feature>
<keyword evidence="3 8" id="KW-0479">Metal-binding</keyword>
<evidence type="ECO:0000256" key="1">
    <source>
        <dbReference type="ARBA" id="ARBA00022490"/>
    </source>
</evidence>
<feature type="binding site" evidence="8">
    <location>
        <position position="78"/>
    </location>
    <ligand>
        <name>GTP</name>
        <dbReference type="ChEBI" id="CHEBI:37565"/>
    </ligand>
</feature>
<dbReference type="EMBL" id="JAQQFR010000002">
    <property type="protein sequence ID" value="MFL9877607.1"/>
    <property type="molecule type" value="Genomic_DNA"/>
</dbReference>
<feature type="binding site" evidence="8">
    <location>
        <begin position="15"/>
        <end position="17"/>
    </location>
    <ligand>
        <name>GTP</name>
        <dbReference type="ChEBI" id="CHEBI:37565"/>
    </ligand>
</feature>
<dbReference type="NCBIfam" id="TIGR02665">
    <property type="entry name" value="molyb_mobA"/>
    <property type="match status" value="1"/>
</dbReference>
<keyword evidence="10" id="KW-0548">Nucleotidyltransferase</keyword>
<feature type="domain" description="MobA-like NTP transferase" evidence="9">
    <location>
        <begin position="12"/>
        <end position="169"/>
    </location>
</feature>
<evidence type="ECO:0000256" key="5">
    <source>
        <dbReference type="ARBA" id="ARBA00022842"/>
    </source>
</evidence>
<dbReference type="Proteomes" id="UP001629214">
    <property type="component" value="Unassembled WGS sequence"/>
</dbReference>
<dbReference type="Gene3D" id="3.90.550.10">
    <property type="entry name" value="Spore Coat Polysaccharide Biosynthesis Protein SpsA, Chain A"/>
    <property type="match status" value="1"/>
</dbReference>
<comment type="similarity">
    <text evidence="8">Belongs to the MobA family.</text>
</comment>
<dbReference type="InterPro" id="IPR029044">
    <property type="entry name" value="Nucleotide-diphossugar_trans"/>
</dbReference>
<evidence type="ECO:0000259" key="9">
    <source>
        <dbReference type="Pfam" id="PF12804"/>
    </source>
</evidence>
<name>A0ABW8Z3X3_9BURK</name>
<comment type="catalytic activity">
    <reaction evidence="8">
        <text>Mo-molybdopterin + GTP + H(+) = Mo-molybdopterin guanine dinucleotide + diphosphate</text>
        <dbReference type="Rhea" id="RHEA:34243"/>
        <dbReference type="ChEBI" id="CHEBI:15378"/>
        <dbReference type="ChEBI" id="CHEBI:33019"/>
        <dbReference type="ChEBI" id="CHEBI:37565"/>
        <dbReference type="ChEBI" id="CHEBI:71302"/>
        <dbReference type="ChEBI" id="CHEBI:71310"/>
        <dbReference type="EC" id="2.7.7.77"/>
    </reaction>
</comment>
<dbReference type="PANTHER" id="PTHR19136:SF81">
    <property type="entry name" value="MOLYBDENUM COFACTOR GUANYLYLTRANSFERASE"/>
    <property type="match status" value="1"/>
</dbReference>
<sequence>MAVSIAPQQITGLILAGGRGSRMGHVDKGLQAFRGKPLAAHALERLSPQVHCLAINANRHENDYAALGAEFHALVWPDLLSDFPGPLAGLHSGLTHCSTDYLAAVPCDSPLLPADLVARLAERMEQNNADAALAVTGHYGQQQRHPVFCLLKKTLLPLLTQFLQDDGRKMERWFAGIRTAEVHFDDETAFSNVNTLQELHALESTGKIEKLESE</sequence>
<comment type="subunit">
    <text evidence="8">Monomer.</text>
</comment>